<evidence type="ECO:0000313" key="4">
    <source>
        <dbReference type="Proteomes" id="UP000434957"/>
    </source>
</evidence>
<reference evidence="3 4" key="1">
    <citation type="submission" date="2018-08" db="EMBL/GenBank/DDBJ databases">
        <title>Genomic investigation of the strawberry pathogen Phytophthora fragariae indicates pathogenicity is determined by transcriptional variation in three key races.</title>
        <authorList>
            <person name="Adams T.M."/>
            <person name="Armitage A.D."/>
            <person name="Sobczyk M.K."/>
            <person name="Bates H.J."/>
            <person name="Dunwell J.M."/>
            <person name="Nellist C.F."/>
            <person name="Harrison R.J."/>
        </authorList>
    </citation>
    <scope>NUCLEOTIDE SEQUENCE [LARGE SCALE GENOMIC DNA]</scope>
    <source>
        <strain evidence="3 4">SCRP333</strain>
    </source>
</reference>
<name>A0A6A4G516_9STRA</name>
<gene>
    <name evidence="3" type="ORF">PR003_g690</name>
</gene>
<feature type="region of interest" description="Disordered" evidence="1">
    <location>
        <begin position="411"/>
        <end position="437"/>
    </location>
</feature>
<evidence type="ECO:0000313" key="3">
    <source>
        <dbReference type="EMBL" id="KAE9359513.1"/>
    </source>
</evidence>
<dbReference type="InterPro" id="IPR057670">
    <property type="entry name" value="SH3_retrovirus"/>
</dbReference>
<proteinExistence type="predicted"/>
<dbReference type="AlphaFoldDB" id="A0A6A4G516"/>
<dbReference type="Pfam" id="PF25597">
    <property type="entry name" value="SH3_retrovirus"/>
    <property type="match status" value="1"/>
</dbReference>
<dbReference type="EMBL" id="QXFT01000016">
    <property type="protein sequence ID" value="KAE9359513.1"/>
    <property type="molecule type" value="Genomic_DNA"/>
</dbReference>
<comment type="caution">
    <text evidence="3">The sequence shown here is derived from an EMBL/GenBank/DDBJ whole genome shotgun (WGS) entry which is preliminary data.</text>
</comment>
<evidence type="ECO:0000259" key="2">
    <source>
        <dbReference type="Pfam" id="PF25597"/>
    </source>
</evidence>
<accession>A0A6A4G516</accession>
<organism evidence="3 4">
    <name type="scientific">Phytophthora rubi</name>
    <dbReference type="NCBI Taxonomy" id="129364"/>
    <lineage>
        <taxon>Eukaryota</taxon>
        <taxon>Sar</taxon>
        <taxon>Stramenopiles</taxon>
        <taxon>Oomycota</taxon>
        <taxon>Peronosporomycetes</taxon>
        <taxon>Peronosporales</taxon>
        <taxon>Peronosporaceae</taxon>
        <taxon>Phytophthora</taxon>
    </lineage>
</organism>
<protein>
    <recommendedName>
        <fullName evidence="2">Retroviral polymerase SH3-like domain-containing protein</fullName>
    </recommendedName>
</protein>
<feature type="domain" description="Retroviral polymerase SH3-like" evidence="2">
    <location>
        <begin position="287"/>
        <end position="346"/>
    </location>
</feature>
<feature type="compositionally biased region" description="Low complexity" evidence="1">
    <location>
        <begin position="15"/>
        <end position="28"/>
    </location>
</feature>
<sequence length="659" mass="72567">MNQGGPPSVQRRDGPPSSQYGPQSQQQQWRDEPQEGRCMQPRRDDWNLGQQPRRFEYAGYSPPRYNDGPLYAVEHKNAGMQANRSDVVEWILDSGSQANVAGMVDDRLLDDVVYTPNAKVNLISLGYLQMTGRYQLTGSPDQHTAKLSKPDTVLKFDMHENIYRLRTEHVPGDMVMAALKQDMGSKKQMELLRQRFGHAFIHTVKRLAHKFHVGVTLNAKGLTSYECVACAEAKAKRMTNTTNSYSPQESGMVERANGVVLPLIRAMVMATHLPNICGLEDFRVWGCIAHVRIPPESRQCKDKMKARAKLALLLGYSLTIPGCKLLDLKTAQVITVQGGNVRFHEEFTAGGTYVRNLPENAYSYDHQLPDTVHVARAKTGMDSYLPMQNDVSAVNLEQLIEEVPIAGASTTIAPSSSGSPAESSSPPLSGSPVGADATDHLSGQLGSSCALYTGEPHKADMAVALHCLTYVRGPVGLYWRGRRMEVATAPLRGAVSERYWAVEAGLYGVFCAEWIPPMVLSAMRLYSETGAVVNPNTRFRKLSGSGVWLNDVVHWQWAVNGNIVDTVLLQRVTTAVQRQGGGHTPIWYETTTVDHHHLHRHLTLVAKDAGLKMAGSTQPVAPIIQTHKGLEMAMQTEVGDGVLMSSVHPHPPLARMVCL</sequence>
<evidence type="ECO:0000256" key="1">
    <source>
        <dbReference type="SAM" id="MobiDB-lite"/>
    </source>
</evidence>
<feature type="compositionally biased region" description="Basic and acidic residues" evidence="1">
    <location>
        <begin position="29"/>
        <end position="46"/>
    </location>
</feature>
<feature type="region of interest" description="Disordered" evidence="1">
    <location>
        <begin position="1"/>
        <end position="51"/>
    </location>
</feature>
<keyword evidence="4" id="KW-1185">Reference proteome</keyword>
<feature type="compositionally biased region" description="Low complexity" evidence="1">
    <location>
        <begin position="413"/>
        <end position="435"/>
    </location>
</feature>
<dbReference type="Proteomes" id="UP000434957">
    <property type="component" value="Unassembled WGS sequence"/>
</dbReference>